<dbReference type="InterPro" id="IPR038157">
    <property type="entry name" value="FeoA_core_dom"/>
</dbReference>
<dbReference type="GO" id="GO:0046914">
    <property type="term" value="F:transition metal ion binding"/>
    <property type="evidence" value="ECO:0007669"/>
    <property type="project" value="InterPro"/>
</dbReference>
<dbReference type="Pfam" id="PF04023">
    <property type="entry name" value="FeoA"/>
    <property type="match status" value="1"/>
</dbReference>
<dbReference type="InterPro" id="IPR008988">
    <property type="entry name" value="Transcriptional_repressor_C"/>
</dbReference>
<gene>
    <name evidence="3" type="ORF">BO222_09450</name>
</gene>
<name>A0A1U7NEE3_9FIRM</name>
<evidence type="ECO:0000313" key="4">
    <source>
        <dbReference type="Proteomes" id="UP000186341"/>
    </source>
</evidence>
<organism evidence="3 4">
    <name type="scientific">Ileibacterium valens</name>
    <dbReference type="NCBI Taxonomy" id="1862668"/>
    <lineage>
        <taxon>Bacteria</taxon>
        <taxon>Bacillati</taxon>
        <taxon>Bacillota</taxon>
        <taxon>Erysipelotrichia</taxon>
        <taxon>Erysipelotrichales</taxon>
        <taxon>Erysipelotrichaceae</taxon>
        <taxon>Ileibacterium</taxon>
    </lineage>
</organism>
<dbReference type="InterPro" id="IPR053184">
    <property type="entry name" value="FeoA-like"/>
</dbReference>
<keyword evidence="1" id="KW-0408">Iron</keyword>
<dbReference type="SMART" id="SM00899">
    <property type="entry name" value="FeoA"/>
    <property type="match status" value="1"/>
</dbReference>
<dbReference type="GeneID" id="82203385"/>
<feature type="domain" description="Ferrous iron transporter FeoA-like" evidence="2">
    <location>
        <begin position="1"/>
        <end position="71"/>
    </location>
</feature>
<evidence type="ECO:0000259" key="2">
    <source>
        <dbReference type="SMART" id="SM00899"/>
    </source>
</evidence>
<dbReference type="RefSeq" id="WP_075820519.1">
    <property type="nucleotide sequence ID" value="NZ_CAJUTZ010000006.1"/>
</dbReference>
<keyword evidence="4" id="KW-1185">Reference proteome</keyword>
<evidence type="ECO:0000313" key="3">
    <source>
        <dbReference type="EMBL" id="OLU37926.1"/>
    </source>
</evidence>
<dbReference type="Gene3D" id="2.30.30.90">
    <property type="match status" value="1"/>
</dbReference>
<evidence type="ECO:0000256" key="1">
    <source>
        <dbReference type="ARBA" id="ARBA00023004"/>
    </source>
</evidence>
<comment type="caution">
    <text evidence="3">The sequence shown here is derived from an EMBL/GenBank/DDBJ whole genome shotgun (WGS) entry which is preliminary data.</text>
</comment>
<dbReference type="SUPFAM" id="SSF50037">
    <property type="entry name" value="C-terminal domain of transcriptional repressors"/>
    <property type="match status" value="1"/>
</dbReference>
<dbReference type="PANTHER" id="PTHR43151">
    <property type="entry name" value="FEOA FAMILY PROTEIN"/>
    <property type="match status" value="1"/>
</dbReference>
<reference evidence="3 4" key="1">
    <citation type="submission" date="2016-11" db="EMBL/GenBank/DDBJ databases">
        <title>Description of two novel members of the family Erysipelotrichaceae: Ileibacterium lipovorans gen. nov., sp. nov. and Dubosiella newyorkensis, gen. nov., sp. nov.</title>
        <authorList>
            <person name="Cox L.M."/>
            <person name="Sohn J."/>
            <person name="Tyrrell K.L."/>
            <person name="Citron D.M."/>
            <person name="Lawson P.A."/>
            <person name="Patel N.B."/>
            <person name="Iizumi T."/>
            <person name="Perez-Perez G.I."/>
            <person name="Goldstein E.J."/>
            <person name="Blaser M.J."/>
        </authorList>
    </citation>
    <scope>NUCLEOTIDE SEQUENCE [LARGE SCALE GENOMIC DNA]</scope>
    <source>
        <strain evidence="3 4">NYU-BL-A3</strain>
    </source>
</reference>
<dbReference type="PANTHER" id="PTHR43151:SF1">
    <property type="entry name" value="SSR2333 PROTEIN"/>
    <property type="match status" value="1"/>
</dbReference>
<dbReference type="OrthoDB" id="5984at2"/>
<dbReference type="AlphaFoldDB" id="A0A1U7NEE3"/>
<dbReference type="EMBL" id="MPJW01000186">
    <property type="protein sequence ID" value="OLU37926.1"/>
    <property type="molecule type" value="Genomic_DNA"/>
</dbReference>
<proteinExistence type="predicted"/>
<dbReference type="InterPro" id="IPR007167">
    <property type="entry name" value="Fe-transptr_FeoA-like"/>
</dbReference>
<accession>A0A1U7NEE3</accession>
<dbReference type="Proteomes" id="UP000186341">
    <property type="component" value="Unassembled WGS sequence"/>
</dbReference>
<protein>
    <recommendedName>
        <fullName evidence="2">Ferrous iron transporter FeoA-like domain-containing protein</fullName>
    </recommendedName>
</protein>
<sequence length="73" mass="8496">MPLIFVKPLENCVITKIRGQDKDLKHLRSLGLIERTPVRVLQSCRRNMIIEIRSSRLALDSRLAKRIEVELTD</sequence>